<proteinExistence type="inferred from homology"/>
<dbReference type="Gene3D" id="3.40.640.10">
    <property type="entry name" value="Type I PLP-dependent aspartate aminotransferase-like (Major domain)"/>
    <property type="match status" value="1"/>
</dbReference>
<dbReference type="Pfam" id="PF00155">
    <property type="entry name" value="Aminotran_1_2"/>
    <property type="match status" value="1"/>
</dbReference>
<dbReference type="CDD" id="cd00609">
    <property type="entry name" value="AAT_like"/>
    <property type="match status" value="1"/>
</dbReference>
<accession>A0ABT4A1D4</accession>
<dbReference type="InterPro" id="IPR050596">
    <property type="entry name" value="AspAT/PAT-like"/>
</dbReference>
<sequence>MSDDTSLPAFRTVPRTGVIYVTTEATRRGYRGGDPDWCNLGQGQPETGDLPGSPPRISSVTVDVNDLEYAPVAGLWEVREAIASLYNRLYRRGLPSQYSAENVSLSGGGRAALTRAAASLGSVNLGHFLPDYTAYEELLDVFKAFTAIPILLEGERGYAFTHEDLRREIQGRGLSALLFSNPCNPTGKLVQGDELARWVSVSRELDCSLLIDEFYSHYLWTSRPGHLPVESAARYVEDVNKDPIVLFDGFTKNWRYPGWRMTWTVGPRQVIDAVSSAGSFLDGGGSRPLQRAAIPLLEEQLVVKETLAINQHFREKRDRFHSRLERLGIRTDRPPDGTFYVWGNVAGLPAPLNDGMGFFRAALDEKIITVPGEFFDVNPGKRRARPSRFRSYVRLSFGPPMEVLEKALGRLEALVLRYTGS</sequence>
<dbReference type="PANTHER" id="PTHR46383">
    <property type="entry name" value="ASPARTATE AMINOTRANSFERASE"/>
    <property type="match status" value="1"/>
</dbReference>
<evidence type="ECO:0000256" key="1">
    <source>
        <dbReference type="ARBA" id="ARBA00001933"/>
    </source>
</evidence>
<reference evidence="7 8" key="1">
    <citation type="submission" date="2022-11" db="EMBL/GenBank/DDBJ databases">
        <title>Minimal conservation of predation-associated metabolite biosynthetic gene clusters underscores biosynthetic potential of Myxococcota including descriptions for ten novel species: Archangium lansinium sp. nov., Myxococcus landrumus sp. nov., Nannocystis bai.</title>
        <authorList>
            <person name="Ahearne A."/>
            <person name="Stevens C."/>
            <person name="Phillips K."/>
        </authorList>
    </citation>
    <scope>NUCLEOTIDE SEQUENCE [LARGE SCALE GENOMIC DNA]</scope>
    <source>
        <strain evidence="7 8">MIWBW</strain>
    </source>
</reference>
<comment type="cofactor">
    <cofactor evidence="1">
        <name>pyridoxal 5'-phosphate</name>
        <dbReference type="ChEBI" id="CHEBI:597326"/>
    </cofactor>
</comment>
<dbReference type="GO" id="GO:0008483">
    <property type="term" value="F:transaminase activity"/>
    <property type="evidence" value="ECO:0007669"/>
    <property type="project" value="UniProtKB-KW"/>
</dbReference>
<keyword evidence="8" id="KW-1185">Reference proteome</keyword>
<evidence type="ECO:0000259" key="6">
    <source>
        <dbReference type="Pfam" id="PF00155"/>
    </source>
</evidence>
<evidence type="ECO:0000256" key="3">
    <source>
        <dbReference type="ARBA" id="ARBA00022576"/>
    </source>
</evidence>
<dbReference type="PANTHER" id="PTHR46383:SF1">
    <property type="entry name" value="ASPARTATE AMINOTRANSFERASE"/>
    <property type="match status" value="1"/>
</dbReference>
<evidence type="ECO:0000313" key="8">
    <source>
        <dbReference type="Proteomes" id="UP001207654"/>
    </source>
</evidence>
<dbReference type="Proteomes" id="UP001207654">
    <property type="component" value="Unassembled WGS sequence"/>
</dbReference>
<evidence type="ECO:0000313" key="7">
    <source>
        <dbReference type="EMBL" id="MCY1075453.1"/>
    </source>
</evidence>
<dbReference type="SUPFAM" id="SSF53383">
    <property type="entry name" value="PLP-dependent transferases"/>
    <property type="match status" value="1"/>
</dbReference>
<gene>
    <name evidence="7" type="ORF">OV287_13260</name>
</gene>
<dbReference type="InterPro" id="IPR004839">
    <property type="entry name" value="Aminotransferase_I/II_large"/>
</dbReference>
<name>A0ABT4A1D4_9BACT</name>
<keyword evidence="3 7" id="KW-0032">Aminotransferase</keyword>
<feature type="domain" description="Aminotransferase class I/classII large" evidence="6">
    <location>
        <begin position="36"/>
        <end position="411"/>
    </location>
</feature>
<protein>
    <submittedName>
        <fullName evidence="7">Pyridoxal phosphate-dependent aminotransferase</fullName>
    </submittedName>
</protein>
<dbReference type="RefSeq" id="WP_267534384.1">
    <property type="nucleotide sequence ID" value="NZ_JAPNKA010000001.1"/>
</dbReference>
<evidence type="ECO:0000256" key="2">
    <source>
        <dbReference type="ARBA" id="ARBA00007441"/>
    </source>
</evidence>
<comment type="caution">
    <text evidence="7">The sequence shown here is derived from an EMBL/GenBank/DDBJ whole genome shotgun (WGS) entry which is preliminary data.</text>
</comment>
<dbReference type="InterPro" id="IPR015424">
    <property type="entry name" value="PyrdxlP-dep_Trfase"/>
</dbReference>
<comment type="similarity">
    <text evidence="2">Belongs to the class-I pyridoxal-phosphate-dependent aminotransferase family.</text>
</comment>
<dbReference type="InterPro" id="IPR015421">
    <property type="entry name" value="PyrdxlP-dep_Trfase_major"/>
</dbReference>
<organism evidence="7 8">
    <name type="scientific">Archangium lansingense</name>
    <dbReference type="NCBI Taxonomy" id="2995310"/>
    <lineage>
        <taxon>Bacteria</taxon>
        <taxon>Pseudomonadati</taxon>
        <taxon>Myxococcota</taxon>
        <taxon>Myxococcia</taxon>
        <taxon>Myxococcales</taxon>
        <taxon>Cystobacterineae</taxon>
        <taxon>Archangiaceae</taxon>
        <taxon>Archangium</taxon>
    </lineage>
</organism>
<evidence type="ECO:0000256" key="5">
    <source>
        <dbReference type="ARBA" id="ARBA00022898"/>
    </source>
</evidence>
<keyword evidence="4" id="KW-0808">Transferase</keyword>
<evidence type="ECO:0000256" key="4">
    <source>
        <dbReference type="ARBA" id="ARBA00022679"/>
    </source>
</evidence>
<keyword evidence="5" id="KW-0663">Pyridoxal phosphate</keyword>
<dbReference type="EMBL" id="JAPNKA010000001">
    <property type="protein sequence ID" value="MCY1075453.1"/>
    <property type="molecule type" value="Genomic_DNA"/>
</dbReference>